<reference evidence="3 4" key="1">
    <citation type="journal article" date="2015" name="Annu Rev Anim Biosci">
        <title>The Genome 10K Project: a way forward.</title>
        <authorList>
            <person name="Koepfli K.P."/>
            <person name="Paten B."/>
            <person name="O'Brien S.J."/>
            <person name="Koepfli K.P."/>
            <person name="Paten B."/>
            <person name="Antunes A."/>
            <person name="Belov K."/>
            <person name="Bustamante C."/>
            <person name="Castoe T.A."/>
            <person name="Clawson H."/>
            <person name="Crawford A.J."/>
            <person name="Diekhans M."/>
            <person name="Distel D."/>
            <person name="Durbin R."/>
            <person name="Earl D."/>
            <person name="Fujita M.K."/>
            <person name="Gamble T."/>
            <person name="Georges A."/>
            <person name="Gemmell N."/>
            <person name="Gilbert M.T."/>
            <person name="Graves J.M."/>
            <person name="Green R.E."/>
            <person name="Hickey G."/>
            <person name="Jarvis E.D."/>
            <person name="Johnson W."/>
            <person name="Komissarov A."/>
            <person name="Korf I."/>
            <person name="Kuhn R."/>
            <person name="Larkin D.M."/>
            <person name="Lewin H."/>
            <person name="Lopez J.V."/>
            <person name="Ma J."/>
            <person name="Marques-Bonet T."/>
            <person name="Miller W."/>
            <person name="Murphy R."/>
            <person name="Pevzner P."/>
            <person name="Shapiro B."/>
            <person name="Steiner C."/>
            <person name="Tamazian G."/>
            <person name="Venkatesh B."/>
            <person name="Wang J."/>
            <person name="Wayne R."/>
            <person name="Wiley E."/>
            <person name="Yang H."/>
            <person name="Zhang G."/>
            <person name="Haussler D."/>
            <person name="Ryder O."/>
            <person name="O'Brien S.J."/>
        </authorList>
    </citation>
    <scope>NUCLEOTIDE SEQUENCE</scope>
</reference>
<dbReference type="InterPro" id="IPR020207">
    <property type="entry name" value="Metastasis-suppressor_KiSS-1"/>
</dbReference>
<feature type="signal peptide" evidence="2">
    <location>
        <begin position="1"/>
        <end position="21"/>
    </location>
</feature>
<protein>
    <recommendedName>
        <fullName evidence="5">KiSS-1 metastasis suppressor</fullName>
    </recommendedName>
</protein>
<dbReference type="Ensembl" id="ENSRFET00010025187.1">
    <property type="protein sequence ID" value="ENSRFEP00010023151.1"/>
    <property type="gene ID" value="ENSRFEG00010015475.1"/>
</dbReference>
<feature type="chain" id="PRO_5025610813" description="KiSS-1 metastasis suppressor" evidence="2">
    <location>
        <begin position="22"/>
        <end position="129"/>
    </location>
</feature>
<feature type="region of interest" description="Disordered" evidence="1">
    <location>
        <begin position="29"/>
        <end position="59"/>
    </location>
</feature>
<reference evidence="3" key="5">
    <citation type="submission" date="2025-09" db="UniProtKB">
        <authorList>
            <consortium name="Ensembl"/>
        </authorList>
    </citation>
    <scope>IDENTIFICATION</scope>
</reference>
<evidence type="ECO:0000313" key="4">
    <source>
        <dbReference type="Proteomes" id="UP000472240"/>
    </source>
</evidence>
<dbReference type="Proteomes" id="UP000472240">
    <property type="component" value="Chromosome 22"/>
</dbReference>
<name>A0A671FBT6_RHIFE</name>
<sequence length="129" mass="14432">MNLMVSWQLMLFLCAISFRETLEKVATMENPRSTGQEGPPRKIIINTAPRPHSSSPKYAGALRSRRCAPLKSATEPGRPVLCAPGSRLIPAPRGAALMQREKDLTAYKWNSFGLRYGRRRAGHRPQPTF</sequence>
<dbReference type="FunCoup" id="A0A671FBT6">
    <property type="interactions" value="8"/>
</dbReference>
<keyword evidence="4" id="KW-1185">Reference proteome</keyword>
<dbReference type="GO" id="GO:0031773">
    <property type="term" value="F:kisspeptin receptor binding"/>
    <property type="evidence" value="ECO:0007669"/>
    <property type="project" value="TreeGrafter"/>
</dbReference>
<dbReference type="InParanoid" id="A0A671FBT6"/>
<dbReference type="AlphaFoldDB" id="A0A671FBT6"/>
<accession>A0A671FBT6</accession>
<dbReference type="Pfam" id="PF15152">
    <property type="entry name" value="Kisspeptin"/>
    <property type="match status" value="1"/>
</dbReference>
<reference evidence="4" key="3">
    <citation type="submission" date="2018-12" db="EMBL/GenBank/DDBJ databases">
        <title>G10K-VGP greater horseshoe bat female genome, primary haplotype.</title>
        <authorList>
            <person name="Teeling E."/>
            <person name="Myers G."/>
            <person name="Vernes S."/>
            <person name="Pippel M."/>
            <person name="Winkler S."/>
            <person name="Fedrigo O."/>
            <person name="Rhie A."/>
            <person name="Koren S."/>
            <person name="Phillippy A."/>
            <person name="Lewin H."/>
            <person name="Damas J."/>
            <person name="Howe K."/>
            <person name="Mountcastle J."/>
            <person name="Jarvis E.D."/>
        </authorList>
    </citation>
    <scope>NUCLEOTIDE SEQUENCE [LARGE SCALE GENOMIC DNA]</scope>
</reference>
<dbReference type="PANTHER" id="PTHR16955:SF6">
    <property type="entry name" value="METASTASIS-SUPPRESSOR KISS-1"/>
    <property type="match status" value="1"/>
</dbReference>
<evidence type="ECO:0008006" key="5">
    <source>
        <dbReference type="Google" id="ProtNLM"/>
    </source>
</evidence>
<evidence type="ECO:0000256" key="2">
    <source>
        <dbReference type="SAM" id="SignalP"/>
    </source>
</evidence>
<reference evidence="3 4" key="2">
    <citation type="journal article" date="2018" name="Annu Rev Anim Biosci">
        <title>Bat Biology, Genomes, and the Bat1K Project: To Generate Chromosome-Level Genomes for All Living Bat Species.</title>
        <authorList>
            <person name="Teeling E.C."/>
            <person name="Vernes S.C."/>
            <person name="Davalos L.M."/>
            <person name="Ray D.A."/>
            <person name="Gilbert M.T.P."/>
            <person name="Myers E."/>
        </authorList>
    </citation>
    <scope>NUCLEOTIDE SEQUENCE</scope>
</reference>
<proteinExistence type="predicted"/>
<dbReference type="PANTHER" id="PTHR16955">
    <property type="entry name" value="METASTASIS-SUPPRESSOR KISS-1"/>
    <property type="match status" value="1"/>
</dbReference>
<reference evidence="3" key="4">
    <citation type="submission" date="2025-08" db="UniProtKB">
        <authorList>
            <consortium name="Ensembl"/>
        </authorList>
    </citation>
    <scope>IDENTIFICATION</scope>
</reference>
<dbReference type="GO" id="GO:0007204">
    <property type="term" value="P:positive regulation of cytosolic calcium ion concentration"/>
    <property type="evidence" value="ECO:0007669"/>
    <property type="project" value="TreeGrafter"/>
</dbReference>
<keyword evidence="2" id="KW-0732">Signal</keyword>
<evidence type="ECO:0000313" key="3">
    <source>
        <dbReference type="Ensembl" id="ENSRFEP00010023151.1"/>
    </source>
</evidence>
<dbReference type="GO" id="GO:0007186">
    <property type="term" value="P:G protein-coupled receptor signaling pathway"/>
    <property type="evidence" value="ECO:0007669"/>
    <property type="project" value="TreeGrafter"/>
</dbReference>
<dbReference type="GeneTree" id="ENSGT00390000008827"/>
<dbReference type="OMA" id="LAHLIPW"/>
<organism evidence="3 4">
    <name type="scientific">Rhinolophus ferrumequinum</name>
    <name type="common">Greater horseshoe bat</name>
    <dbReference type="NCBI Taxonomy" id="59479"/>
    <lineage>
        <taxon>Eukaryota</taxon>
        <taxon>Metazoa</taxon>
        <taxon>Chordata</taxon>
        <taxon>Craniata</taxon>
        <taxon>Vertebrata</taxon>
        <taxon>Euteleostomi</taxon>
        <taxon>Mammalia</taxon>
        <taxon>Eutheria</taxon>
        <taxon>Laurasiatheria</taxon>
        <taxon>Chiroptera</taxon>
        <taxon>Yinpterochiroptera</taxon>
        <taxon>Rhinolophoidea</taxon>
        <taxon>Rhinolophidae</taxon>
        <taxon>Rhinolophinae</taxon>
        <taxon>Rhinolophus</taxon>
    </lineage>
</organism>
<evidence type="ECO:0000256" key="1">
    <source>
        <dbReference type="SAM" id="MobiDB-lite"/>
    </source>
</evidence>